<evidence type="ECO:0000313" key="2">
    <source>
        <dbReference type="Proteomes" id="UP001044222"/>
    </source>
</evidence>
<dbReference type="AlphaFoldDB" id="A0A9D3MN94"/>
<accession>A0A9D3MN94</accession>
<evidence type="ECO:0008006" key="3">
    <source>
        <dbReference type="Google" id="ProtNLM"/>
    </source>
</evidence>
<dbReference type="Proteomes" id="UP001044222">
    <property type="component" value="Unassembled WGS sequence"/>
</dbReference>
<gene>
    <name evidence="1" type="ORF">ANANG_G00087410</name>
</gene>
<protein>
    <recommendedName>
        <fullName evidence="3">G domain-containing protein</fullName>
    </recommendedName>
</protein>
<proteinExistence type="predicted"/>
<dbReference type="GO" id="GO:0006955">
    <property type="term" value="P:immune response"/>
    <property type="evidence" value="ECO:0007669"/>
    <property type="project" value="TreeGrafter"/>
</dbReference>
<reference evidence="1" key="1">
    <citation type="submission" date="2021-01" db="EMBL/GenBank/DDBJ databases">
        <title>A chromosome-scale assembly of European eel, Anguilla anguilla.</title>
        <authorList>
            <person name="Henkel C."/>
            <person name="Jong-Raadsen S.A."/>
            <person name="Dufour S."/>
            <person name="Weltzien F.-A."/>
            <person name="Palstra A.P."/>
            <person name="Pelster B."/>
            <person name="Spaink H.P."/>
            <person name="Van Den Thillart G.E."/>
            <person name="Jansen H."/>
            <person name="Zahm M."/>
            <person name="Klopp C."/>
            <person name="Cedric C."/>
            <person name="Louis A."/>
            <person name="Berthelot C."/>
            <person name="Parey E."/>
            <person name="Roest Crollius H."/>
            <person name="Montfort J."/>
            <person name="Robinson-Rechavi M."/>
            <person name="Bucao C."/>
            <person name="Bouchez O."/>
            <person name="Gislard M."/>
            <person name="Lluch J."/>
            <person name="Milhes M."/>
            <person name="Lampietro C."/>
            <person name="Lopez Roques C."/>
            <person name="Donnadieu C."/>
            <person name="Braasch I."/>
            <person name="Desvignes T."/>
            <person name="Postlethwait J."/>
            <person name="Bobe J."/>
            <person name="Guiguen Y."/>
            <person name="Dirks R."/>
        </authorList>
    </citation>
    <scope>NUCLEOTIDE SEQUENCE</scope>
    <source>
        <strain evidence="1">Tag_6206</strain>
        <tissue evidence="1">Liver</tissue>
    </source>
</reference>
<sequence>MEEQVLPVIEEATDEVKKGFYLPVFTSQHLRAKPKKVKSIFKKSTIPSPEESVLSVSKGKMDEKYKVEWGLLESPWREVDFSVDNREALVDSVTSYKPSCDSVSEARVLLLGPVGAGKSSFISSVHSVFTGRVTNWAMVGTSSTSLTQKFQSFPIRRRGESGDQRTAVVLCDAMGLGTGDMTGLTLHDVLAVIKGHAPEGHKFSSDQALRAETVGYVKKPSAREKMHCVAFVVDATKIDSYGKGMGFTFQQLKQHISDLGVHQVALLTHVDQICPETARDITKVYRSRLVQHAMEKAAALLGMSMSYIVPVKNYSCELDVDEHTNTLLLCAVQHILQYVELYFQDLTEPRVV</sequence>
<name>A0A9D3MN94_ANGAN</name>
<evidence type="ECO:0000313" key="1">
    <source>
        <dbReference type="EMBL" id="KAG5850912.1"/>
    </source>
</evidence>
<dbReference type="PANTHER" id="PTHR14241:SF28">
    <property type="entry name" value="INTERFERON-INDUCED PROTEIN 44-LIKE"/>
    <property type="match status" value="1"/>
</dbReference>
<dbReference type="InterPro" id="IPR027417">
    <property type="entry name" value="P-loop_NTPase"/>
</dbReference>
<comment type="caution">
    <text evidence="1">The sequence shown here is derived from an EMBL/GenBank/DDBJ whole genome shotgun (WGS) entry which is preliminary data.</text>
</comment>
<dbReference type="Gene3D" id="3.40.50.300">
    <property type="entry name" value="P-loop containing nucleotide triphosphate hydrolases"/>
    <property type="match status" value="1"/>
</dbReference>
<dbReference type="OrthoDB" id="25620at2759"/>
<dbReference type="PANTHER" id="PTHR14241">
    <property type="entry name" value="INTERFERON-INDUCED PROTEIN 44"/>
    <property type="match status" value="1"/>
</dbReference>
<keyword evidence="2" id="KW-1185">Reference proteome</keyword>
<organism evidence="1 2">
    <name type="scientific">Anguilla anguilla</name>
    <name type="common">European freshwater eel</name>
    <name type="synonym">Muraena anguilla</name>
    <dbReference type="NCBI Taxonomy" id="7936"/>
    <lineage>
        <taxon>Eukaryota</taxon>
        <taxon>Metazoa</taxon>
        <taxon>Chordata</taxon>
        <taxon>Craniata</taxon>
        <taxon>Vertebrata</taxon>
        <taxon>Euteleostomi</taxon>
        <taxon>Actinopterygii</taxon>
        <taxon>Neopterygii</taxon>
        <taxon>Teleostei</taxon>
        <taxon>Anguilliformes</taxon>
        <taxon>Anguillidae</taxon>
        <taxon>Anguilla</taxon>
    </lineage>
</organism>
<dbReference type="SUPFAM" id="SSF52540">
    <property type="entry name" value="P-loop containing nucleoside triphosphate hydrolases"/>
    <property type="match status" value="1"/>
</dbReference>
<dbReference type="EMBL" id="JAFIRN010000004">
    <property type="protein sequence ID" value="KAG5850912.1"/>
    <property type="molecule type" value="Genomic_DNA"/>
</dbReference>
<dbReference type="OMA" id="HILQYAN"/>